<evidence type="ECO:0000313" key="8">
    <source>
        <dbReference type="Proteomes" id="UP000646827"/>
    </source>
</evidence>
<evidence type="ECO:0000256" key="4">
    <source>
        <dbReference type="ARBA" id="ARBA00022840"/>
    </source>
</evidence>
<name>A0A8H7RHW8_9FUNG</name>
<keyword evidence="2" id="KW-0378">Hydrolase</keyword>
<dbReference type="EMBL" id="JAEPRB010000895">
    <property type="protein sequence ID" value="KAG2210720.1"/>
    <property type="molecule type" value="Genomic_DNA"/>
</dbReference>
<comment type="caution">
    <text evidence="7">The sequence shown here is derived from an EMBL/GenBank/DDBJ whole genome shotgun (WGS) entry which is preliminary data.</text>
</comment>
<evidence type="ECO:0000256" key="2">
    <source>
        <dbReference type="ARBA" id="ARBA00022801"/>
    </source>
</evidence>
<evidence type="ECO:0000256" key="3">
    <source>
        <dbReference type="ARBA" id="ARBA00022806"/>
    </source>
</evidence>
<evidence type="ECO:0000256" key="1">
    <source>
        <dbReference type="ARBA" id="ARBA00022741"/>
    </source>
</evidence>
<dbReference type="Pfam" id="PF02689">
    <property type="entry name" value="Herpes_Helicase"/>
    <property type="match status" value="1"/>
</dbReference>
<keyword evidence="4" id="KW-0067">ATP-binding</keyword>
<keyword evidence="1" id="KW-0547">Nucleotide-binding</keyword>
<dbReference type="Proteomes" id="UP000646827">
    <property type="component" value="Unassembled WGS sequence"/>
</dbReference>
<dbReference type="GO" id="GO:0016787">
    <property type="term" value="F:hydrolase activity"/>
    <property type="evidence" value="ECO:0007669"/>
    <property type="project" value="UniProtKB-KW"/>
</dbReference>
<dbReference type="Gene3D" id="3.40.50.300">
    <property type="entry name" value="P-loop containing nucleotide triphosphate hydrolases"/>
    <property type="match status" value="1"/>
</dbReference>
<keyword evidence="3" id="KW-0347">Helicase</keyword>
<protein>
    <recommendedName>
        <fullName evidence="9">ATP-dependent DNA helicase</fullName>
    </recommendedName>
</protein>
<accession>A0A8H7RHW8</accession>
<reference evidence="7 8" key="1">
    <citation type="submission" date="2020-12" db="EMBL/GenBank/DDBJ databases">
        <title>Metabolic potential, ecology and presence of endohyphal bacteria is reflected in genomic diversity of Mucoromycotina.</title>
        <authorList>
            <person name="Muszewska A."/>
            <person name="Okrasinska A."/>
            <person name="Steczkiewicz K."/>
            <person name="Drgas O."/>
            <person name="Orlowska M."/>
            <person name="Perlinska-Lenart U."/>
            <person name="Aleksandrzak-Piekarczyk T."/>
            <person name="Szatraj K."/>
            <person name="Zielenkiewicz U."/>
            <person name="Pilsyk S."/>
            <person name="Malc E."/>
            <person name="Mieczkowski P."/>
            <person name="Kruszewska J.S."/>
            <person name="Biernat P."/>
            <person name="Pawlowska J."/>
        </authorList>
    </citation>
    <scope>NUCLEOTIDE SEQUENCE [LARGE SCALE GENOMIC DNA]</scope>
    <source>
        <strain evidence="7 8">CBS 142.35</strain>
    </source>
</reference>
<feature type="non-terminal residue" evidence="7">
    <location>
        <position position="224"/>
    </location>
</feature>
<dbReference type="SUPFAM" id="SSF52540">
    <property type="entry name" value="P-loop containing nucleoside triphosphate hydrolases"/>
    <property type="match status" value="1"/>
</dbReference>
<keyword evidence="8" id="KW-1185">Reference proteome</keyword>
<organism evidence="7 8">
    <name type="scientific">Circinella minor</name>
    <dbReference type="NCBI Taxonomy" id="1195481"/>
    <lineage>
        <taxon>Eukaryota</taxon>
        <taxon>Fungi</taxon>
        <taxon>Fungi incertae sedis</taxon>
        <taxon>Mucoromycota</taxon>
        <taxon>Mucoromycotina</taxon>
        <taxon>Mucoromycetes</taxon>
        <taxon>Mucorales</taxon>
        <taxon>Lichtheimiaceae</taxon>
        <taxon>Circinella</taxon>
    </lineage>
</organism>
<evidence type="ECO:0000313" key="7">
    <source>
        <dbReference type="EMBL" id="KAG2210720.1"/>
    </source>
</evidence>
<feature type="domain" description="DNA helicase Pif1-like 2B" evidence="6">
    <location>
        <begin position="32"/>
        <end position="61"/>
    </location>
</feature>
<feature type="domain" description="DNA replication helicase" evidence="5">
    <location>
        <begin position="109"/>
        <end position="155"/>
    </location>
</feature>
<dbReference type="GO" id="GO:0005524">
    <property type="term" value="F:ATP binding"/>
    <property type="evidence" value="ECO:0007669"/>
    <property type="project" value="UniProtKB-KW"/>
</dbReference>
<dbReference type="CDD" id="cd18809">
    <property type="entry name" value="SF1_C_RecD"/>
    <property type="match status" value="1"/>
</dbReference>
<dbReference type="GO" id="GO:0006260">
    <property type="term" value="P:DNA replication"/>
    <property type="evidence" value="ECO:0007669"/>
    <property type="project" value="TreeGrafter"/>
</dbReference>
<dbReference type="Pfam" id="PF21530">
    <property type="entry name" value="Pif1_2B_dom"/>
    <property type="match status" value="1"/>
</dbReference>
<sequence length="224" mass="24415">FSLFPGASRTYNSNDTIIDHDDPEAAAASYPLKIGMPLVLLRNLDSDAGLCNRTKVFVTRLLDWSIGVKKIDQGHEGTEHFLPRINMCTTKGEYPFILCRRQLPVRLAFAMTIHKAQGQTLEHVGIRLQEGVFAYGQLYVALSRATNPNNIYIAVGMTLFTTTTPSTDNIVYHEILLPPPPPATLAEQNIPTTNAPITTSTTTTISSTTISSTATSSTITSTTT</sequence>
<evidence type="ECO:0000259" key="5">
    <source>
        <dbReference type="Pfam" id="PF02689"/>
    </source>
</evidence>
<dbReference type="InterPro" id="IPR027417">
    <property type="entry name" value="P-loop_NTPase"/>
</dbReference>
<dbReference type="GO" id="GO:0004386">
    <property type="term" value="F:helicase activity"/>
    <property type="evidence" value="ECO:0007669"/>
    <property type="project" value="UniProtKB-KW"/>
</dbReference>
<dbReference type="AlphaFoldDB" id="A0A8H7RHW8"/>
<proteinExistence type="predicted"/>
<dbReference type="InterPro" id="IPR003840">
    <property type="entry name" value="DNA_helicase_dom"/>
</dbReference>
<dbReference type="OrthoDB" id="3691720at2759"/>
<dbReference type="GO" id="GO:0005657">
    <property type="term" value="C:replication fork"/>
    <property type="evidence" value="ECO:0007669"/>
    <property type="project" value="TreeGrafter"/>
</dbReference>
<dbReference type="InterPro" id="IPR049163">
    <property type="entry name" value="Pif1-like_2B_dom"/>
</dbReference>
<dbReference type="PANTHER" id="PTHR23274:SF51">
    <property type="entry name" value="OS03G0423850 PROTEIN"/>
    <property type="match status" value="1"/>
</dbReference>
<evidence type="ECO:0008006" key="9">
    <source>
        <dbReference type="Google" id="ProtNLM"/>
    </source>
</evidence>
<gene>
    <name evidence="7" type="ORF">INT45_010825</name>
</gene>
<evidence type="ECO:0000259" key="6">
    <source>
        <dbReference type="Pfam" id="PF21530"/>
    </source>
</evidence>
<dbReference type="PANTHER" id="PTHR23274">
    <property type="entry name" value="DNA HELICASE-RELATED"/>
    <property type="match status" value="1"/>
</dbReference>